<dbReference type="GO" id="GO:0006355">
    <property type="term" value="P:regulation of DNA-templated transcription"/>
    <property type="evidence" value="ECO:0007669"/>
    <property type="project" value="InterPro"/>
</dbReference>
<feature type="modified residue" description="4-aspartylphosphate" evidence="15">
    <location>
        <position position="53"/>
    </location>
</feature>
<reference evidence="19 20" key="1">
    <citation type="submission" date="2020-08" db="EMBL/GenBank/DDBJ databases">
        <title>Genomic Encyclopedia of Type Strains, Phase IV (KMG-IV): sequencing the most valuable type-strain genomes for metagenomic binning, comparative biology and taxonomic classification.</title>
        <authorList>
            <person name="Goeker M."/>
        </authorList>
    </citation>
    <scope>NUCLEOTIDE SEQUENCE [LARGE SCALE GENOMIC DNA]</scope>
    <source>
        <strain evidence="19 20">DSM 29853</strain>
    </source>
</reference>
<dbReference type="PRINTS" id="PR01590">
    <property type="entry name" value="HTHFIS"/>
</dbReference>
<evidence type="ECO:0000256" key="15">
    <source>
        <dbReference type="PROSITE-ProRule" id="PRU00169"/>
    </source>
</evidence>
<evidence type="ECO:0000256" key="4">
    <source>
        <dbReference type="ARBA" id="ARBA00022491"/>
    </source>
</evidence>
<dbReference type="RefSeq" id="WP_183365956.1">
    <property type="nucleotide sequence ID" value="NZ_JACIEZ010000003.1"/>
</dbReference>
<dbReference type="InterPro" id="IPR011006">
    <property type="entry name" value="CheY-like_superfamily"/>
</dbReference>
<feature type="domain" description="Sigma-54 factor interaction" evidence="17">
    <location>
        <begin position="138"/>
        <end position="366"/>
    </location>
</feature>
<dbReference type="PROSITE" id="PS00688">
    <property type="entry name" value="SIGMA54_INTERACT_3"/>
    <property type="match status" value="1"/>
</dbReference>
<dbReference type="Pfam" id="PF02954">
    <property type="entry name" value="HTH_8"/>
    <property type="match status" value="1"/>
</dbReference>
<keyword evidence="12 16" id="KW-0804">Transcription</keyword>
<proteinExistence type="predicted"/>
<dbReference type="InterPro" id="IPR025944">
    <property type="entry name" value="Sigma_54_int_dom_CS"/>
</dbReference>
<dbReference type="Gene3D" id="3.40.50.2300">
    <property type="match status" value="1"/>
</dbReference>
<comment type="subcellular location">
    <subcellularLocation>
        <location evidence="1 16">Cytoplasm</location>
    </subcellularLocation>
</comment>
<dbReference type="CDD" id="cd00009">
    <property type="entry name" value="AAA"/>
    <property type="match status" value="1"/>
</dbReference>
<dbReference type="GO" id="GO:0006808">
    <property type="term" value="P:regulation of nitrogen utilization"/>
    <property type="evidence" value="ECO:0007669"/>
    <property type="project" value="UniProtKB-UniRule"/>
</dbReference>
<dbReference type="InterPro" id="IPR025662">
    <property type="entry name" value="Sigma_54_int_dom_ATP-bd_1"/>
</dbReference>
<keyword evidence="8 16" id="KW-0902">Two-component regulatory system</keyword>
<comment type="function">
    <text evidence="14 16">Member of the two-component regulatory system NtrB/NtrC, which controls expression of the nitrogen-regulated (ntr) genes in response to nitrogen limitation. Phosphorylated NtrC binds directly to DNA and stimulates the formation of open promoter-sigma54-RNA polymerase complexes.</text>
</comment>
<evidence type="ECO:0000256" key="7">
    <source>
        <dbReference type="ARBA" id="ARBA00022840"/>
    </source>
</evidence>
<evidence type="ECO:0000256" key="5">
    <source>
        <dbReference type="ARBA" id="ARBA00022553"/>
    </source>
</evidence>
<dbReference type="InterPro" id="IPR025943">
    <property type="entry name" value="Sigma_54_int_dom_ATP-bd_2"/>
</dbReference>
<sequence length="484" mass="53705">MSATILVADDDAAIRTVLNQALSRAGYEVRVTSNASTLWRWVAAGEGNLVVTDVVMPDENAFDLLPRIKKARPDLPVVVMSAQNTFMTAIKASEKGAYDYLPKPFDLTELIAIIGRALAEPKKVQKAPEEDNQDGMPLVGRSAAMQEVYRVLARMMQTDLTLMITGESGTGKELVARALHDYGKRRKGPFVAINMAAIPRDLIESELFGHEKGAFTGAQARSSGRFEQAEGGTLFLDEIGDMPMDAQTRLLRVLQQGEYMTVGGRTPIRTNVRIVAATNKDLKQSIQQGLFREDLYYRLNVVPLRLPPLRDRREDIPDLVRHFALVAEREGLGSKRFDISALEAMKAYDWPGNVRELENLVRRLVALYPQDIITREIVDAEIHPPQSSPVQAERAPEKEGQLSIRQGIEQAVGKYFASFGHDLPPPGLYDRVLVEVEHPLIMAALAATGGNQIRAADLLGMNRNTLRKKIRDLGISVYRDARNA</sequence>
<dbReference type="GO" id="GO:0005524">
    <property type="term" value="F:ATP binding"/>
    <property type="evidence" value="ECO:0007669"/>
    <property type="project" value="UniProtKB-KW"/>
</dbReference>
<name>A0A7W6J4N7_9HYPH</name>
<evidence type="ECO:0000256" key="10">
    <source>
        <dbReference type="ARBA" id="ARBA00023125"/>
    </source>
</evidence>
<evidence type="ECO:0000256" key="9">
    <source>
        <dbReference type="ARBA" id="ARBA00023015"/>
    </source>
</evidence>
<keyword evidence="6 16" id="KW-0547">Nucleotide-binding</keyword>
<keyword evidence="3 16" id="KW-0963">Cytoplasm</keyword>
<keyword evidence="13 16" id="KW-0535">Nitrogen fixation</keyword>
<dbReference type="SUPFAM" id="SSF46689">
    <property type="entry name" value="Homeodomain-like"/>
    <property type="match status" value="1"/>
</dbReference>
<dbReference type="PROSITE" id="PS00676">
    <property type="entry name" value="SIGMA54_INTERACT_2"/>
    <property type="match status" value="1"/>
</dbReference>
<evidence type="ECO:0000256" key="16">
    <source>
        <dbReference type="RuleBase" id="RU365013"/>
    </source>
</evidence>
<comment type="caution">
    <text evidence="19">The sequence shown here is derived from an EMBL/GenBank/DDBJ whole genome shotgun (WGS) entry which is preliminary data.</text>
</comment>
<evidence type="ECO:0000256" key="1">
    <source>
        <dbReference type="ARBA" id="ARBA00004496"/>
    </source>
</evidence>
<evidence type="ECO:0000259" key="18">
    <source>
        <dbReference type="PROSITE" id="PS50110"/>
    </source>
</evidence>
<keyword evidence="7 16" id="KW-0067">ATP-binding</keyword>
<dbReference type="InterPro" id="IPR010114">
    <property type="entry name" value="Transcript_reg_NtrC"/>
</dbReference>
<evidence type="ECO:0000256" key="3">
    <source>
        <dbReference type="ARBA" id="ARBA00022490"/>
    </source>
</evidence>
<dbReference type="InterPro" id="IPR002197">
    <property type="entry name" value="HTH_Fis"/>
</dbReference>
<evidence type="ECO:0000256" key="12">
    <source>
        <dbReference type="ARBA" id="ARBA00023163"/>
    </source>
</evidence>
<evidence type="ECO:0000256" key="11">
    <source>
        <dbReference type="ARBA" id="ARBA00023159"/>
    </source>
</evidence>
<dbReference type="GO" id="GO:0005737">
    <property type="term" value="C:cytoplasm"/>
    <property type="evidence" value="ECO:0007669"/>
    <property type="project" value="UniProtKB-SubCell"/>
</dbReference>
<dbReference type="InterPro" id="IPR027417">
    <property type="entry name" value="P-loop_NTPase"/>
</dbReference>
<feature type="domain" description="Response regulatory" evidence="18">
    <location>
        <begin position="4"/>
        <end position="118"/>
    </location>
</feature>
<dbReference type="SMART" id="SM00382">
    <property type="entry name" value="AAA"/>
    <property type="match status" value="1"/>
</dbReference>
<evidence type="ECO:0000256" key="8">
    <source>
        <dbReference type="ARBA" id="ARBA00023012"/>
    </source>
</evidence>
<dbReference type="PANTHER" id="PTHR32071">
    <property type="entry name" value="TRANSCRIPTIONAL REGULATORY PROTEIN"/>
    <property type="match status" value="1"/>
</dbReference>
<dbReference type="GO" id="GO:0043565">
    <property type="term" value="F:sequence-specific DNA binding"/>
    <property type="evidence" value="ECO:0007669"/>
    <property type="project" value="InterPro"/>
</dbReference>
<dbReference type="InterPro" id="IPR009057">
    <property type="entry name" value="Homeodomain-like_sf"/>
</dbReference>
<dbReference type="FunFam" id="3.40.50.300:FF:000006">
    <property type="entry name" value="DNA-binding transcriptional regulator NtrC"/>
    <property type="match status" value="1"/>
</dbReference>
<dbReference type="Pfam" id="PF00072">
    <property type="entry name" value="Response_reg"/>
    <property type="match status" value="1"/>
</dbReference>
<keyword evidence="10 16" id="KW-0238">DNA-binding</keyword>
<dbReference type="InterPro" id="IPR001789">
    <property type="entry name" value="Sig_transdc_resp-reg_receiver"/>
</dbReference>
<dbReference type="PROSITE" id="PS50045">
    <property type="entry name" value="SIGMA54_INTERACT_4"/>
    <property type="match status" value="1"/>
</dbReference>
<dbReference type="Gene3D" id="1.10.10.60">
    <property type="entry name" value="Homeodomain-like"/>
    <property type="match status" value="1"/>
</dbReference>
<gene>
    <name evidence="16" type="primary">ntrC</name>
    <name evidence="19" type="ORF">GGR23_001894</name>
</gene>
<evidence type="ECO:0000259" key="17">
    <source>
        <dbReference type="PROSITE" id="PS50045"/>
    </source>
</evidence>
<dbReference type="InterPro" id="IPR003593">
    <property type="entry name" value="AAA+_ATPase"/>
</dbReference>
<dbReference type="InterPro" id="IPR002078">
    <property type="entry name" value="Sigma_54_int"/>
</dbReference>
<dbReference type="Gene3D" id="1.10.8.60">
    <property type="match status" value="1"/>
</dbReference>
<dbReference type="PROSITE" id="PS50110">
    <property type="entry name" value="RESPONSE_REGULATORY"/>
    <property type="match status" value="1"/>
</dbReference>
<dbReference type="Proteomes" id="UP000528286">
    <property type="component" value="Unassembled WGS sequence"/>
</dbReference>
<dbReference type="SMART" id="SM00448">
    <property type="entry name" value="REC"/>
    <property type="match status" value="1"/>
</dbReference>
<keyword evidence="5 15" id="KW-0597">Phosphoprotein</keyword>
<evidence type="ECO:0000256" key="14">
    <source>
        <dbReference type="ARBA" id="ARBA00043886"/>
    </source>
</evidence>
<evidence type="ECO:0000256" key="13">
    <source>
        <dbReference type="ARBA" id="ARBA00023231"/>
    </source>
</evidence>
<dbReference type="Pfam" id="PF00158">
    <property type="entry name" value="Sigma54_activat"/>
    <property type="match status" value="1"/>
</dbReference>
<keyword evidence="4 16" id="KW-0678">Repressor</keyword>
<keyword evidence="20" id="KW-1185">Reference proteome</keyword>
<dbReference type="SUPFAM" id="SSF52540">
    <property type="entry name" value="P-loop containing nucleoside triphosphate hydrolases"/>
    <property type="match status" value="1"/>
</dbReference>
<dbReference type="PANTHER" id="PTHR32071:SF95">
    <property type="entry name" value="DNA-BINDING TRANSCRIPTIONAL REGULATOR NTRC"/>
    <property type="match status" value="1"/>
</dbReference>
<dbReference type="GO" id="GO:0000156">
    <property type="term" value="F:phosphorelay response regulator activity"/>
    <property type="evidence" value="ECO:0007669"/>
    <property type="project" value="UniProtKB-UniRule"/>
</dbReference>
<dbReference type="NCBIfam" id="TIGR01818">
    <property type="entry name" value="ntrC"/>
    <property type="match status" value="1"/>
</dbReference>
<keyword evidence="9 16" id="KW-0805">Transcription regulation</keyword>
<dbReference type="EMBL" id="JACIEZ010000003">
    <property type="protein sequence ID" value="MBB4064707.1"/>
    <property type="molecule type" value="Genomic_DNA"/>
</dbReference>
<evidence type="ECO:0000313" key="20">
    <source>
        <dbReference type="Proteomes" id="UP000528286"/>
    </source>
</evidence>
<dbReference type="Pfam" id="PF25601">
    <property type="entry name" value="AAA_lid_14"/>
    <property type="match status" value="1"/>
</dbReference>
<protein>
    <recommendedName>
        <fullName evidence="2 16">DNA-binding transcriptional regulator NtrC</fullName>
    </recommendedName>
    <alternativeName>
        <fullName evidence="16">Nitrogen regulation protein NR(I)</fullName>
    </alternativeName>
</protein>
<dbReference type="PROSITE" id="PS00675">
    <property type="entry name" value="SIGMA54_INTERACT_1"/>
    <property type="match status" value="1"/>
</dbReference>
<evidence type="ECO:0000256" key="2">
    <source>
        <dbReference type="ARBA" id="ARBA00019059"/>
    </source>
</evidence>
<evidence type="ECO:0000313" key="19">
    <source>
        <dbReference type="EMBL" id="MBB4064707.1"/>
    </source>
</evidence>
<dbReference type="Gene3D" id="3.40.50.300">
    <property type="entry name" value="P-loop containing nucleotide triphosphate hydrolases"/>
    <property type="match status" value="1"/>
</dbReference>
<evidence type="ECO:0000256" key="6">
    <source>
        <dbReference type="ARBA" id="ARBA00022741"/>
    </source>
</evidence>
<organism evidence="19 20">
    <name type="scientific">Gellertiella hungarica</name>
    <dbReference type="NCBI Taxonomy" id="1572859"/>
    <lineage>
        <taxon>Bacteria</taxon>
        <taxon>Pseudomonadati</taxon>
        <taxon>Pseudomonadota</taxon>
        <taxon>Alphaproteobacteria</taxon>
        <taxon>Hyphomicrobiales</taxon>
        <taxon>Rhizobiaceae</taxon>
        <taxon>Gellertiella</taxon>
    </lineage>
</organism>
<keyword evidence="11 16" id="KW-0010">Activator</keyword>
<dbReference type="CDD" id="cd19928">
    <property type="entry name" value="REC_RcNtrC-like"/>
    <property type="match status" value="1"/>
</dbReference>
<accession>A0A7W6J4N7</accession>
<dbReference type="SUPFAM" id="SSF52172">
    <property type="entry name" value="CheY-like"/>
    <property type="match status" value="1"/>
</dbReference>
<dbReference type="AlphaFoldDB" id="A0A7W6J4N7"/>
<dbReference type="InterPro" id="IPR058031">
    <property type="entry name" value="AAA_lid_NorR"/>
</dbReference>